<dbReference type="Pfam" id="PF05630">
    <property type="entry name" value="NPP1"/>
    <property type="match status" value="1"/>
</dbReference>
<dbReference type="InterPro" id="IPR008701">
    <property type="entry name" value="NPP1"/>
</dbReference>
<evidence type="ECO:0000256" key="2">
    <source>
        <dbReference type="ARBA" id="ARBA00023026"/>
    </source>
</evidence>
<accession>A0AAD9AR11</accession>
<evidence type="ECO:0000256" key="3">
    <source>
        <dbReference type="SAM" id="MobiDB-lite"/>
    </source>
</evidence>
<evidence type="ECO:0000256" key="1">
    <source>
        <dbReference type="ARBA" id="ARBA00009520"/>
    </source>
</evidence>
<proteinExistence type="inferred from homology"/>
<gene>
    <name evidence="5" type="ORF">CCHR01_04438</name>
</gene>
<evidence type="ECO:0000256" key="4">
    <source>
        <dbReference type="SAM" id="SignalP"/>
    </source>
</evidence>
<protein>
    <submittedName>
        <fullName evidence="5">Necrosis inducing protein</fullName>
    </submittedName>
</protein>
<dbReference type="PANTHER" id="PTHR33657">
    <property type="entry name" value="DOMAIN PROTEIN, PUTATIVE (AFU_ORTHOLOGUE AFUA_5G00600)-RELATED"/>
    <property type="match status" value="1"/>
</dbReference>
<evidence type="ECO:0000313" key="6">
    <source>
        <dbReference type="Proteomes" id="UP001243330"/>
    </source>
</evidence>
<dbReference type="Proteomes" id="UP001243330">
    <property type="component" value="Unassembled WGS sequence"/>
</dbReference>
<feature type="compositionally biased region" description="Low complexity" evidence="3">
    <location>
        <begin position="288"/>
        <end position="302"/>
    </location>
</feature>
<feature type="region of interest" description="Disordered" evidence="3">
    <location>
        <begin position="282"/>
        <end position="308"/>
    </location>
</feature>
<organism evidence="5 6">
    <name type="scientific">Colletotrichum chrysophilum</name>
    <dbReference type="NCBI Taxonomy" id="1836956"/>
    <lineage>
        <taxon>Eukaryota</taxon>
        <taxon>Fungi</taxon>
        <taxon>Dikarya</taxon>
        <taxon>Ascomycota</taxon>
        <taxon>Pezizomycotina</taxon>
        <taxon>Sordariomycetes</taxon>
        <taxon>Hypocreomycetidae</taxon>
        <taxon>Glomerellales</taxon>
        <taxon>Glomerellaceae</taxon>
        <taxon>Colletotrichum</taxon>
        <taxon>Colletotrichum gloeosporioides species complex</taxon>
    </lineage>
</organism>
<comment type="caution">
    <text evidence="5">The sequence shown here is derived from an EMBL/GenBank/DDBJ whole genome shotgun (WGS) entry which is preliminary data.</text>
</comment>
<comment type="similarity">
    <text evidence="1">Belongs to the Necrosis inducing protein (NPP1) family.</text>
</comment>
<sequence>MPLDTMLSFNLPLLLSYCIIFSNGASSHLLPRAGDDPGGHQWLGHDKVPALTQNASPGLEGQLELRFNPSLYISGGCDIYPAVDASGSLGAGLKPTGGGRSGCDKGGNGQVYARRGTSQDRTGIMYSYYVPKVRWGKGNDEGHRHYWASIVVWINRWGCDAEDVTSVWPVGLSFTADHATWQTASAGVTTYEASGVGLDTPTRPRMQIHDNAITPFGNGDASKAFGRTLVGWDSLPAAAQKALGDVKYEHTEVPFIDANFQKYMDAAYRESFYGGLKEDQGCVGGGKTPTTEAPSSTTTAPAIDDPLR</sequence>
<feature type="chain" id="PRO_5041986196" evidence="4">
    <location>
        <begin position="28"/>
        <end position="308"/>
    </location>
</feature>
<dbReference type="EMBL" id="JAQOWY010000065">
    <property type="protein sequence ID" value="KAK1852896.1"/>
    <property type="molecule type" value="Genomic_DNA"/>
</dbReference>
<evidence type="ECO:0000313" key="5">
    <source>
        <dbReference type="EMBL" id="KAK1852896.1"/>
    </source>
</evidence>
<keyword evidence="6" id="KW-1185">Reference proteome</keyword>
<feature type="signal peptide" evidence="4">
    <location>
        <begin position="1"/>
        <end position="27"/>
    </location>
</feature>
<keyword evidence="2" id="KW-0843">Virulence</keyword>
<dbReference type="PANTHER" id="PTHR33657:SF8">
    <property type="entry name" value="DOMAIN PROTEIN, PUTATIVE (AFU_ORTHOLOGUE AFUA_5G00600)-RELATED"/>
    <property type="match status" value="1"/>
</dbReference>
<reference evidence="5" key="1">
    <citation type="submission" date="2023-01" db="EMBL/GenBank/DDBJ databases">
        <title>Colletotrichum chrysophilum M932 genome sequence.</title>
        <authorList>
            <person name="Baroncelli R."/>
        </authorList>
    </citation>
    <scope>NUCLEOTIDE SEQUENCE</scope>
    <source>
        <strain evidence="5">M932</strain>
    </source>
</reference>
<name>A0AAD9AR11_9PEZI</name>
<dbReference type="AlphaFoldDB" id="A0AAD9AR11"/>
<keyword evidence="4" id="KW-0732">Signal</keyword>